<dbReference type="AlphaFoldDB" id="A0A426YID2"/>
<name>A0A426YID2_ENSVE</name>
<accession>A0A426YID2</accession>
<evidence type="ECO:0000313" key="1">
    <source>
        <dbReference type="EMBL" id="RRT51495.1"/>
    </source>
</evidence>
<dbReference type="EMBL" id="AMZH03012191">
    <property type="protein sequence ID" value="RRT51495.1"/>
    <property type="molecule type" value="Genomic_DNA"/>
</dbReference>
<protein>
    <submittedName>
        <fullName evidence="1">Uncharacterized protein</fullName>
    </submittedName>
</protein>
<reference evidence="1 2" key="1">
    <citation type="journal article" date="2014" name="Agronomy (Basel)">
        <title>A Draft Genome Sequence for Ensete ventricosum, the Drought-Tolerant Tree Against Hunger.</title>
        <authorList>
            <person name="Harrison J."/>
            <person name="Moore K.A."/>
            <person name="Paszkiewicz K."/>
            <person name="Jones T."/>
            <person name="Grant M."/>
            <person name="Ambacheew D."/>
            <person name="Muzemil S."/>
            <person name="Studholme D.J."/>
        </authorList>
    </citation>
    <scope>NUCLEOTIDE SEQUENCE [LARGE SCALE GENOMIC DNA]</scope>
</reference>
<evidence type="ECO:0000313" key="2">
    <source>
        <dbReference type="Proteomes" id="UP000287651"/>
    </source>
</evidence>
<sequence>MDLVSEQVVPKLEGPLSSNQHHPLCIGHDRGKTIVEDMVYIKFNEILHINKA</sequence>
<organism evidence="1 2">
    <name type="scientific">Ensete ventricosum</name>
    <name type="common">Abyssinian banana</name>
    <name type="synonym">Musa ensete</name>
    <dbReference type="NCBI Taxonomy" id="4639"/>
    <lineage>
        <taxon>Eukaryota</taxon>
        <taxon>Viridiplantae</taxon>
        <taxon>Streptophyta</taxon>
        <taxon>Embryophyta</taxon>
        <taxon>Tracheophyta</taxon>
        <taxon>Spermatophyta</taxon>
        <taxon>Magnoliopsida</taxon>
        <taxon>Liliopsida</taxon>
        <taxon>Zingiberales</taxon>
        <taxon>Musaceae</taxon>
        <taxon>Ensete</taxon>
    </lineage>
</organism>
<gene>
    <name evidence="1" type="ORF">B296_00051082</name>
</gene>
<comment type="caution">
    <text evidence="1">The sequence shown here is derived from an EMBL/GenBank/DDBJ whole genome shotgun (WGS) entry which is preliminary data.</text>
</comment>
<proteinExistence type="predicted"/>
<dbReference type="Proteomes" id="UP000287651">
    <property type="component" value="Unassembled WGS sequence"/>
</dbReference>